<accession>A0AAW1TTX0</accession>
<gene>
    <name evidence="2" type="ORF">WA026_014280</name>
</gene>
<feature type="compositionally biased region" description="Acidic residues" evidence="1">
    <location>
        <begin position="123"/>
        <end position="137"/>
    </location>
</feature>
<evidence type="ECO:0000313" key="2">
    <source>
        <dbReference type="EMBL" id="KAK9871824.1"/>
    </source>
</evidence>
<dbReference type="AlphaFoldDB" id="A0AAW1TTX0"/>
<evidence type="ECO:0000256" key="1">
    <source>
        <dbReference type="SAM" id="MobiDB-lite"/>
    </source>
</evidence>
<name>A0AAW1TTX0_9CUCU</name>
<dbReference type="Proteomes" id="UP001431783">
    <property type="component" value="Unassembled WGS sequence"/>
</dbReference>
<sequence length="169" mass="19659">MWRTLKDLMDQNKYTGVSELNFQGKLETNHHVISNELNNNFINSIEEITKNITNKTTNLDSKIIENNKILSDFKARRYLTDKELEIILNEGPDILADVPDNLLDDDSEEDMEHLEYQDHNSASEDEYVPEDSSDSDTDVQKKNVLWEKISKLLGITRSFVPQKLRMRIS</sequence>
<evidence type="ECO:0000313" key="3">
    <source>
        <dbReference type="Proteomes" id="UP001431783"/>
    </source>
</evidence>
<comment type="caution">
    <text evidence="2">The sequence shown here is derived from an EMBL/GenBank/DDBJ whole genome shotgun (WGS) entry which is preliminary data.</text>
</comment>
<organism evidence="2 3">
    <name type="scientific">Henosepilachna vigintioctopunctata</name>
    <dbReference type="NCBI Taxonomy" id="420089"/>
    <lineage>
        <taxon>Eukaryota</taxon>
        <taxon>Metazoa</taxon>
        <taxon>Ecdysozoa</taxon>
        <taxon>Arthropoda</taxon>
        <taxon>Hexapoda</taxon>
        <taxon>Insecta</taxon>
        <taxon>Pterygota</taxon>
        <taxon>Neoptera</taxon>
        <taxon>Endopterygota</taxon>
        <taxon>Coleoptera</taxon>
        <taxon>Polyphaga</taxon>
        <taxon>Cucujiformia</taxon>
        <taxon>Coccinelloidea</taxon>
        <taxon>Coccinellidae</taxon>
        <taxon>Epilachninae</taxon>
        <taxon>Epilachnini</taxon>
        <taxon>Henosepilachna</taxon>
    </lineage>
</organism>
<reference evidence="2 3" key="1">
    <citation type="submission" date="2023-03" db="EMBL/GenBank/DDBJ databases">
        <title>Genome insight into feeding habits of ladybird beetles.</title>
        <authorList>
            <person name="Li H.-S."/>
            <person name="Huang Y.-H."/>
            <person name="Pang H."/>
        </authorList>
    </citation>
    <scope>NUCLEOTIDE SEQUENCE [LARGE SCALE GENOMIC DNA]</scope>
    <source>
        <strain evidence="2">SYSU_2023b</strain>
        <tissue evidence="2">Whole body</tissue>
    </source>
</reference>
<proteinExistence type="predicted"/>
<feature type="region of interest" description="Disordered" evidence="1">
    <location>
        <begin position="116"/>
        <end position="139"/>
    </location>
</feature>
<keyword evidence="3" id="KW-1185">Reference proteome</keyword>
<dbReference type="EMBL" id="JARQZJ010000007">
    <property type="protein sequence ID" value="KAK9871824.1"/>
    <property type="molecule type" value="Genomic_DNA"/>
</dbReference>
<protein>
    <submittedName>
        <fullName evidence="2">Uncharacterized protein</fullName>
    </submittedName>
</protein>